<keyword evidence="9" id="KW-1185">Reference proteome</keyword>
<dbReference type="Pfam" id="PF07690">
    <property type="entry name" value="MFS_1"/>
    <property type="match status" value="1"/>
</dbReference>
<accession>A0A0D0A8K4</accession>
<feature type="transmembrane region" description="Helical" evidence="6">
    <location>
        <begin position="231"/>
        <end position="253"/>
    </location>
</feature>
<reference evidence="9" key="2">
    <citation type="submission" date="2015-01" db="EMBL/GenBank/DDBJ databases">
        <title>Evolutionary Origins and Diversification of the Mycorrhizal Mutualists.</title>
        <authorList>
            <consortium name="DOE Joint Genome Institute"/>
            <consortium name="Mycorrhizal Genomics Consortium"/>
            <person name="Kohler A."/>
            <person name="Kuo A."/>
            <person name="Nagy L.G."/>
            <person name="Floudas D."/>
            <person name="Copeland A."/>
            <person name="Barry K.W."/>
            <person name="Cichocki N."/>
            <person name="Veneault-Fourrey C."/>
            <person name="LaButti K."/>
            <person name="Lindquist E.A."/>
            <person name="Lipzen A."/>
            <person name="Lundell T."/>
            <person name="Morin E."/>
            <person name="Murat C."/>
            <person name="Riley R."/>
            <person name="Ohm R."/>
            <person name="Sun H."/>
            <person name="Tunlid A."/>
            <person name="Henrissat B."/>
            <person name="Grigoriev I.V."/>
            <person name="Hibbett D.S."/>
            <person name="Martin F."/>
        </authorList>
    </citation>
    <scope>NUCLEOTIDE SEQUENCE [LARGE SCALE GENOMIC DNA]</scope>
    <source>
        <strain evidence="9">UH-Slu-Lm8-n1</strain>
    </source>
</reference>
<dbReference type="GO" id="GO:0022857">
    <property type="term" value="F:transmembrane transporter activity"/>
    <property type="evidence" value="ECO:0007669"/>
    <property type="project" value="InterPro"/>
</dbReference>
<feature type="transmembrane region" description="Helical" evidence="6">
    <location>
        <begin position="188"/>
        <end position="210"/>
    </location>
</feature>
<evidence type="ECO:0000313" key="9">
    <source>
        <dbReference type="Proteomes" id="UP000054485"/>
    </source>
</evidence>
<feature type="transmembrane region" description="Helical" evidence="6">
    <location>
        <begin position="158"/>
        <end position="182"/>
    </location>
</feature>
<dbReference type="InterPro" id="IPR020846">
    <property type="entry name" value="MFS_dom"/>
</dbReference>
<dbReference type="Proteomes" id="UP000054485">
    <property type="component" value="Unassembled WGS sequence"/>
</dbReference>
<dbReference type="PROSITE" id="PS50850">
    <property type="entry name" value="MFS"/>
    <property type="match status" value="1"/>
</dbReference>
<feature type="transmembrane region" description="Helical" evidence="6">
    <location>
        <begin position="390"/>
        <end position="416"/>
    </location>
</feature>
<sequence>MDSSSLANKSPETSVCDVDVVVERPTPSNARRYTLLLIFCITQFLYTLTNSALFSAIPSLVRKFGLAQSQSVWIISAYQLTFASFLLMSGKISDIYNPKYTFITGKFILAILCIGLGFVSDGILFLALRALSGIAASLTVPSALALLVGLFPEPRHQAVAIAAFGAWGAIGIVLGLITGAFFVEYVSWSWVFWFVSTVIIPTTLISAVLIPSQTKNVVRKSGFTRFRSLDIIGILILTVAVILFIFGVTTGSITGWGSAMTLAPLVISIAMTAVFFYWEAFQPTECAAVPPSTWFVPNFSVLFGTSLLPYFWWANVFTTYVSLWQDVYQWSAMSSAIHMLPIGITAFVFSFANRVNALSGMNAKWLIFSGALMMMTALVLFAFADGPHKYWSLVFPGFIIGSAGAMLTNISANIAIFRATPSSTAGTVGAIFNCGLQLGSAVGLAAVGSIQASVQNRNGGPSNYEGQAASFWFMLVCICIAAIAILVFYRTDTARSRIEGAVVCDGSEADVSEIAKGDGFPEGTV</sequence>
<dbReference type="PANTHER" id="PTHR42718:SF9">
    <property type="entry name" value="MAJOR FACILITATOR SUPERFAMILY MULTIDRUG TRANSPORTER MFSC"/>
    <property type="match status" value="1"/>
</dbReference>
<dbReference type="STRING" id="930992.A0A0D0A8K4"/>
<feature type="transmembrane region" description="Helical" evidence="6">
    <location>
        <begin position="126"/>
        <end position="151"/>
    </location>
</feature>
<feature type="transmembrane region" description="Helical" evidence="6">
    <location>
        <begin position="365"/>
        <end position="384"/>
    </location>
</feature>
<name>A0A0D0A8K4_9AGAM</name>
<evidence type="ECO:0000256" key="6">
    <source>
        <dbReference type="SAM" id="Phobius"/>
    </source>
</evidence>
<feature type="transmembrane region" description="Helical" evidence="6">
    <location>
        <begin position="470"/>
        <end position="489"/>
    </location>
</feature>
<gene>
    <name evidence="8" type="ORF">CY34DRAFT_773666</name>
</gene>
<keyword evidence="5 6" id="KW-0472">Membrane</keyword>
<proteinExistence type="predicted"/>
<evidence type="ECO:0000313" key="8">
    <source>
        <dbReference type="EMBL" id="KIK37991.1"/>
    </source>
</evidence>
<organism evidence="8 9">
    <name type="scientific">Suillus luteus UH-Slu-Lm8-n1</name>
    <dbReference type="NCBI Taxonomy" id="930992"/>
    <lineage>
        <taxon>Eukaryota</taxon>
        <taxon>Fungi</taxon>
        <taxon>Dikarya</taxon>
        <taxon>Basidiomycota</taxon>
        <taxon>Agaricomycotina</taxon>
        <taxon>Agaricomycetes</taxon>
        <taxon>Agaricomycetidae</taxon>
        <taxon>Boletales</taxon>
        <taxon>Suillineae</taxon>
        <taxon>Suillaceae</taxon>
        <taxon>Suillus</taxon>
    </lineage>
</organism>
<evidence type="ECO:0000259" key="7">
    <source>
        <dbReference type="PROSITE" id="PS50850"/>
    </source>
</evidence>
<evidence type="ECO:0000256" key="1">
    <source>
        <dbReference type="ARBA" id="ARBA00004141"/>
    </source>
</evidence>
<dbReference type="SUPFAM" id="SSF103473">
    <property type="entry name" value="MFS general substrate transporter"/>
    <property type="match status" value="1"/>
</dbReference>
<feature type="transmembrane region" description="Helical" evidence="6">
    <location>
        <begin position="259"/>
        <end position="281"/>
    </location>
</feature>
<dbReference type="InterPro" id="IPR036259">
    <property type="entry name" value="MFS_trans_sf"/>
</dbReference>
<dbReference type="EMBL" id="KN835417">
    <property type="protein sequence ID" value="KIK37991.1"/>
    <property type="molecule type" value="Genomic_DNA"/>
</dbReference>
<dbReference type="AlphaFoldDB" id="A0A0D0A8K4"/>
<dbReference type="OrthoDB" id="440755at2759"/>
<dbReference type="InParanoid" id="A0A0D0A8K4"/>
<feature type="domain" description="Major facilitator superfamily (MFS) profile" evidence="7">
    <location>
        <begin position="35"/>
        <end position="493"/>
    </location>
</feature>
<dbReference type="GO" id="GO:0016020">
    <property type="term" value="C:membrane"/>
    <property type="evidence" value="ECO:0007669"/>
    <property type="project" value="UniProtKB-SubCell"/>
</dbReference>
<feature type="transmembrane region" description="Helical" evidence="6">
    <location>
        <begin position="332"/>
        <end position="353"/>
    </location>
</feature>
<reference evidence="8 9" key="1">
    <citation type="submission" date="2014-04" db="EMBL/GenBank/DDBJ databases">
        <authorList>
            <consortium name="DOE Joint Genome Institute"/>
            <person name="Kuo A."/>
            <person name="Ruytinx J."/>
            <person name="Rineau F."/>
            <person name="Colpaert J."/>
            <person name="Kohler A."/>
            <person name="Nagy L.G."/>
            <person name="Floudas D."/>
            <person name="Copeland A."/>
            <person name="Barry K.W."/>
            <person name="Cichocki N."/>
            <person name="Veneault-Fourrey C."/>
            <person name="LaButti K."/>
            <person name="Lindquist E.A."/>
            <person name="Lipzen A."/>
            <person name="Lundell T."/>
            <person name="Morin E."/>
            <person name="Murat C."/>
            <person name="Sun H."/>
            <person name="Tunlid A."/>
            <person name="Henrissat B."/>
            <person name="Grigoriev I.V."/>
            <person name="Hibbett D.S."/>
            <person name="Martin F."/>
            <person name="Nordberg H.P."/>
            <person name="Cantor M.N."/>
            <person name="Hua S.X."/>
        </authorList>
    </citation>
    <scope>NUCLEOTIDE SEQUENCE [LARGE SCALE GENOMIC DNA]</scope>
    <source>
        <strain evidence="8 9">UH-Slu-Lm8-n1</strain>
    </source>
</reference>
<keyword evidence="2" id="KW-0813">Transport</keyword>
<dbReference type="HOGENOM" id="CLU_000960_27_1_1"/>
<evidence type="ECO:0000256" key="2">
    <source>
        <dbReference type="ARBA" id="ARBA00022448"/>
    </source>
</evidence>
<dbReference type="PANTHER" id="PTHR42718">
    <property type="entry name" value="MAJOR FACILITATOR SUPERFAMILY MULTIDRUG TRANSPORTER MFSC"/>
    <property type="match status" value="1"/>
</dbReference>
<feature type="transmembrane region" description="Helical" evidence="6">
    <location>
        <begin position="100"/>
        <end position="120"/>
    </location>
</feature>
<feature type="transmembrane region" description="Helical" evidence="6">
    <location>
        <begin position="33"/>
        <end position="58"/>
    </location>
</feature>
<feature type="transmembrane region" description="Helical" evidence="6">
    <location>
        <begin position="428"/>
        <end position="450"/>
    </location>
</feature>
<keyword evidence="4 6" id="KW-1133">Transmembrane helix</keyword>
<feature type="transmembrane region" description="Helical" evidence="6">
    <location>
        <begin position="70"/>
        <end position="88"/>
    </location>
</feature>
<evidence type="ECO:0000256" key="5">
    <source>
        <dbReference type="ARBA" id="ARBA00023136"/>
    </source>
</evidence>
<protein>
    <recommendedName>
        <fullName evidence="7">Major facilitator superfamily (MFS) profile domain-containing protein</fullName>
    </recommendedName>
</protein>
<evidence type="ECO:0000256" key="3">
    <source>
        <dbReference type="ARBA" id="ARBA00022692"/>
    </source>
</evidence>
<evidence type="ECO:0000256" key="4">
    <source>
        <dbReference type="ARBA" id="ARBA00022989"/>
    </source>
</evidence>
<keyword evidence="3 6" id="KW-0812">Transmembrane</keyword>
<dbReference type="Gene3D" id="1.20.1250.20">
    <property type="entry name" value="MFS general substrate transporter like domains"/>
    <property type="match status" value="2"/>
</dbReference>
<feature type="transmembrane region" description="Helical" evidence="6">
    <location>
        <begin position="293"/>
        <end position="312"/>
    </location>
</feature>
<comment type="subcellular location">
    <subcellularLocation>
        <location evidence="1">Membrane</location>
        <topology evidence="1">Multi-pass membrane protein</topology>
    </subcellularLocation>
</comment>
<dbReference type="InterPro" id="IPR011701">
    <property type="entry name" value="MFS"/>
</dbReference>